<reference evidence="1 2" key="1">
    <citation type="submission" date="2021-06" db="EMBL/GenBank/DDBJ databases">
        <title>Caerostris darwini draft genome.</title>
        <authorList>
            <person name="Kono N."/>
            <person name="Arakawa K."/>
        </authorList>
    </citation>
    <scope>NUCLEOTIDE SEQUENCE [LARGE SCALE GENOMIC DNA]</scope>
</reference>
<comment type="caution">
    <text evidence="1">The sequence shown here is derived from an EMBL/GenBank/DDBJ whole genome shotgun (WGS) entry which is preliminary data.</text>
</comment>
<dbReference type="EMBL" id="BPLQ01002273">
    <property type="protein sequence ID" value="GIX90806.1"/>
    <property type="molecule type" value="Genomic_DNA"/>
</dbReference>
<accession>A0AAV4P4X9</accession>
<name>A0AAV4P4X9_9ARAC</name>
<organism evidence="1 2">
    <name type="scientific">Caerostris darwini</name>
    <dbReference type="NCBI Taxonomy" id="1538125"/>
    <lineage>
        <taxon>Eukaryota</taxon>
        <taxon>Metazoa</taxon>
        <taxon>Ecdysozoa</taxon>
        <taxon>Arthropoda</taxon>
        <taxon>Chelicerata</taxon>
        <taxon>Arachnida</taxon>
        <taxon>Araneae</taxon>
        <taxon>Araneomorphae</taxon>
        <taxon>Entelegynae</taxon>
        <taxon>Araneoidea</taxon>
        <taxon>Araneidae</taxon>
        <taxon>Caerostris</taxon>
    </lineage>
</organism>
<evidence type="ECO:0000313" key="1">
    <source>
        <dbReference type="EMBL" id="GIX90806.1"/>
    </source>
</evidence>
<gene>
    <name evidence="1" type="ORF">CDAR_389751</name>
</gene>
<keyword evidence="2" id="KW-1185">Reference proteome</keyword>
<evidence type="ECO:0000313" key="2">
    <source>
        <dbReference type="Proteomes" id="UP001054837"/>
    </source>
</evidence>
<sequence>MPVRSGIRTHAHIRGPEYSTLQQGKAILESGALDRSAILTCLELRNNCTVHEQYAFLTMANSKLIIQPESSVEIIQ</sequence>
<proteinExistence type="predicted"/>
<dbReference type="AlphaFoldDB" id="A0AAV4P4X9"/>
<protein>
    <submittedName>
        <fullName evidence="1">Uncharacterized protein</fullName>
    </submittedName>
</protein>
<dbReference type="Proteomes" id="UP001054837">
    <property type="component" value="Unassembled WGS sequence"/>
</dbReference>